<name>A0AAV0LN18_9ROSI</name>
<protein>
    <recommendedName>
        <fullName evidence="1">Aminotransferase-like plant mobile domain-containing protein</fullName>
    </recommendedName>
</protein>
<dbReference type="InterPro" id="IPR019557">
    <property type="entry name" value="AminoTfrase-like_pln_mobile"/>
</dbReference>
<feature type="domain" description="Aminotransferase-like plant mobile" evidence="1">
    <location>
        <begin position="7"/>
        <end position="56"/>
    </location>
</feature>
<dbReference type="Pfam" id="PF10536">
    <property type="entry name" value="PMD"/>
    <property type="match status" value="1"/>
</dbReference>
<comment type="caution">
    <text evidence="2">The sequence shown here is derived from an EMBL/GenBank/DDBJ whole genome shotgun (WGS) entry which is preliminary data.</text>
</comment>
<accession>A0AAV0LN18</accession>
<gene>
    <name evidence="2" type="ORF">LITE_LOCUS24599</name>
</gene>
<evidence type="ECO:0000313" key="3">
    <source>
        <dbReference type="Proteomes" id="UP001154282"/>
    </source>
</evidence>
<dbReference type="EMBL" id="CAMGYJ010000006">
    <property type="protein sequence ID" value="CAI0435184.1"/>
    <property type="molecule type" value="Genomic_DNA"/>
</dbReference>
<dbReference type="InterPro" id="IPR044824">
    <property type="entry name" value="MAIN-like"/>
</dbReference>
<sequence>MRHFVGFKIDNQLITSLVERWCKETHNFNFREGECTITLKDIAILTHLPIDGDVIIVNDYPPPSYDENLNRWQYFL</sequence>
<proteinExistence type="predicted"/>
<reference evidence="2" key="1">
    <citation type="submission" date="2022-08" db="EMBL/GenBank/DDBJ databases">
        <authorList>
            <person name="Gutierrez-Valencia J."/>
        </authorList>
    </citation>
    <scope>NUCLEOTIDE SEQUENCE</scope>
</reference>
<evidence type="ECO:0000313" key="2">
    <source>
        <dbReference type="EMBL" id="CAI0435184.1"/>
    </source>
</evidence>
<dbReference type="Proteomes" id="UP001154282">
    <property type="component" value="Unassembled WGS sequence"/>
</dbReference>
<dbReference type="PANTHER" id="PTHR46033">
    <property type="entry name" value="PROTEIN MAIN-LIKE 2"/>
    <property type="match status" value="1"/>
</dbReference>
<dbReference type="AlphaFoldDB" id="A0AAV0LN18"/>
<dbReference type="PANTHER" id="PTHR46033:SF60">
    <property type="entry name" value="AMINOTRANSFERASE-LIKE PLANT MOBILE DOMAIN-CONTAINING PROTEIN"/>
    <property type="match status" value="1"/>
</dbReference>
<dbReference type="GO" id="GO:0010073">
    <property type="term" value="P:meristem maintenance"/>
    <property type="evidence" value="ECO:0007669"/>
    <property type="project" value="InterPro"/>
</dbReference>
<evidence type="ECO:0000259" key="1">
    <source>
        <dbReference type="Pfam" id="PF10536"/>
    </source>
</evidence>
<organism evidence="2 3">
    <name type="scientific">Linum tenue</name>
    <dbReference type="NCBI Taxonomy" id="586396"/>
    <lineage>
        <taxon>Eukaryota</taxon>
        <taxon>Viridiplantae</taxon>
        <taxon>Streptophyta</taxon>
        <taxon>Embryophyta</taxon>
        <taxon>Tracheophyta</taxon>
        <taxon>Spermatophyta</taxon>
        <taxon>Magnoliopsida</taxon>
        <taxon>eudicotyledons</taxon>
        <taxon>Gunneridae</taxon>
        <taxon>Pentapetalae</taxon>
        <taxon>rosids</taxon>
        <taxon>fabids</taxon>
        <taxon>Malpighiales</taxon>
        <taxon>Linaceae</taxon>
        <taxon>Linum</taxon>
    </lineage>
</organism>
<keyword evidence="3" id="KW-1185">Reference proteome</keyword>